<dbReference type="SUPFAM" id="SSF74653">
    <property type="entry name" value="TolA/TonB C-terminal domain"/>
    <property type="match status" value="1"/>
</dbReference>
<keyword evidence="3" id="KW-1133">Transmembrane helix</keyword>
<proteinExistence type="predicted"/>
<keyword evidence="4" id="KW-0472">Membrane</keyword>
<reference evidence="8" key="1">
    <citation type="submission" date="2018-02" db="EMBL/GenBank/DDBJ databases">
        <authorList>
            <person name="Hausmann B."/>
        </authorList>
    </citation>
    <scope>NUCLEOTIDE SEQUENCE [LARGE SCALE GENOMIC DNA]</scope>
    <source>
        <strain evidence="8">Peat soil MAG SbA1</strain>
    </source>
</reference>
<dbReference type="GO" id="GO:0016020">
    <property type="term" value="C:membrane"/>
    <property type="evidence" value="ECO:0007669"/>
    <property type="project" value="UniProtKB-SubCell"/>
</dbReference>
<feature type="chain" id="PRO_5015668588" evidence="5">
    <location>
        <begin position="29"/>
        <end position="113"/>
    </location>
</feature>
<accession>A0A2U3KU88</accession>
<evidence type="ECO:0000313" key="8">
    <source>
        <dbReference type="Proteomes" id="UP000238701"/>
    </source>
</evidence>
<feature type="domain" description="TonB C-terminal" evidence="6">
    <location>
        <begin position="30"/>
        <end position="113"/>
    </location>
</feature>
<evidence type="ECO:0000256" key="3">
    <source>
        <dbReference type="ARBA" id="ARBA00022989"/>
    </source>
</evidence>
<dbReference type="InterPro" id="IPR037682">
    <property type="entry name" value="TonB_C"/>
</dbReference>
<protein>
    <submittedName>
        <fullName evidence="7">Putative TonB-like protein</fullName>
    </submittedName>
</protein>
<comment type="subcellular location">
    <subcellularLocation>
        <location evidence="1">Membrane</location>
        <topology evidence="1">Single-pass membrane protein</topology>
    </subcellularLocation>
</comment>
<evidence type="ECO:0000256" key="5">
    <source>
        <dbReference type="SAM" id="SignalP"/>
    </source>
</evidence>
<dbReference type="Pfam" id="PF03544">
    <property type="entry name" value="TonB_C"/>
    <property type="match status" value="1"/>
</dbReference>
<dbReference type="AlphaFoldDB" id="A0A2U3KU88"/>
<dbReference type="Gene3D" id="3.30.2420.10">
    <property type="entry name" value="TonB"/>
    <property type="match status" value="1"/>
</dbReference>
<dbReference type="NCBIfam" id="TIGR01352">
    <property type="entry name" value="tonB_Cterm"/>
    <property type="match status" value="1"/>
</dbReference>
<feature type="signal peptide" evidence="5">
    <location>
        <begin position="1"/>
        <end position="28"/>
    </location>
</feature>
<evidence type="ECO:0000259" key="6">
    <source>
        <dbReference type="PROSITE" id="PS52015"/>
    </source>
</evidence>
<organism evidence="7 8">
    <name type="scientific">Candidatus Sulfotelmatobacter kueseliae</name>
    <dbReference type="NCBI Taxonomy" id="2042962"/>
    <lineage>
        <taxon>Bacteria</taxon>
        <taxon>Pseudomonadati</taxon>
        <taxon>Acidobacteriota</taxon>
        <taxon>Terriglobia</taxon>
        <taxon>Terriglobales</taxon>
        <taxon>Candidatus Korobacteraceae</taxon>
        <taxon>Candidatus Sulfotelmatobacter</taxon>
    </lineage>
</organism>
<dbReference type="InterPro" id="IPR006260">
    <property type="entry name" value="TonB/TolA_C"/>
</dbReference>
<name>A0A2U3KU88_9BACT</name>
<gene>
    <name evidence="7" type="ORF">SBA1_480095</name>
</gene>
<dbReference type="PROSITE" id="PS52015">
    <property type="entry name" value="TONB_CTD"/>
    <property type="match status" value="1"/>
</dbReference>
<evidence type="ECO:0000256" key="4">
    <source>
        <dbReference type="ARBA" id="ARBA00023136"/>
    </source>
</evidence>
<dbReference type="Proteomes" id="UP000238701">
    <property type="component" value="Unassembled WGS sequence"/>
</dbReference>
<evidence type="ECO:0000313" key="7">
    <source>
        <dbReference type="EMBL" id="SPF43225.1"/>
    </source>
</evidence>
<evidence type="ECO:0000256" key="2">
    <source>
        <dbReference type="ARBA" id="ARBA00022692"/>
    </source>
</evidence>
<sequence length="113" mass="12201">MKTLKRLSAVGALLLAVMCSLAPLPCHAQDNTGKRRVVESVTPAYPMLARTLALAGIVKVDVLVAPDGSVRTMEVKAGHPILVQAAANAVRRWRWEPAAHDSHELVEVKFSPE</sequence>
<dbReference type="GO" id="GO:0055085">
    <property type="term" value="P:transmembrane transport"/>
    <property type="evidence" value="ECO:0007669"/>
    <property type="project" value="InterPro"/>
</dbReference>
<evidence type="ECO:0000256" key="1">
    <source>
        <dbReference type="ARBA" id="ARBA00004167"/>
    </source>
</evidence>
<dbReference type="EMBL" id="OMOD01000142">
    <property type="protein sequence ID" value="SPF43225.1"/>
    <property type="molecule type" value="Genomic_DNA"/>
</dbReference>
<dbReference type="OrthoDB" id="122682at2"/>
<keyword evidence="2" id="KW-0812">Transmembrane</keyword>
<keyword evidence="5" id="KW-0732">Signal</keyword>